<dbReference type="GO" id="GO:0030145">
    <property type="term" value="F:manganese ion binding"/>
    <property type="evidence" value="ECO:0007669"/>
    <property type="project" value="InterPro"/>
</dbReference>
<proteinExistence type="inferred from homology"/>
<evidence type="ECO:0000256" key="7">
    <source>
        <dbReference type="ARBA" id="ARBA00012026"/>
    </source>
</evidence>
<evidence type="ECO:0000259" key="16">
    <source>
        <dbReference type="Pfam" id="PF01676"/>
    </source>
</evidence>
<keyword evidence="8" id="KW-0963">Cytoplasm</keyword>
<comment type="subcellular location">
    <subcellularLocation>
        <location evidence="3">Cytoplasm</location>
    </subcellularLocation>
</comment>
<dbReference type="InterPro" id="IPR036646">
    <property type="entry name" value="PGAM_B_sf"/>
</dbReference>
<name>A0AAD8JX34_TARER</name>
<comment type="catalytic activity">
    <reaction evidence="1">
        <text>(2R)-2-phosphoglycerate = (2R)-3-phosphoglycerate</text>
        <dbReference type="Rhea" id="RHEA:15901"/>
        <dbReference type="ChEBI" id="CHEBI:58272"/>
        <dbReference type="ChEBI" id="CHEBI:58289"/>
        <dbReference type="EC" id="5.4.2.12"/>
    </reaction>
</comment>
<evidence type="ECO:0000256" key="8">
    <source>
        <dbReference type="ARBA" id="ARBA00022490"/>
    </source>
</evidence>
<feature type="binding site" evidence="14">
    <location>
        <position position="206"/>
    </location>
    <ligand>
        <name>substrate</name>
    </ligand>
</feature>
<organism evidence="18 19">
    <name type="scientific">Tagetes erecta</name>
    <name type="common">African marigold</name>
    <dbReference type="NCBI Taxonomy" id="13708"/>
    <lineage>
        <taxon>Eukaryota</taxon>
        <taxon>Viridiplantae</taxon>
        <taxon>Streptophyta</taxon>
        <taxon>Embryophyta</taxon>
        <taxon>Tracheophyta</taxon>
        <taxon>Spermatophyta</taxon>
        <taxon>Magnoliopsida</taxon>
        <taxon>eudicotyledons</taxon>
        <taxon>Gunneridae</taxon>
        <taxon>Pentapetalae</taxon>
        <taxon>asterids</taxon>
        <taxon>campanulids</taxon>
        <taxon>Asterales</taxon>
        <taxon>Asteraceae</taxon>
        <taxon>Asteroideae</taxon>
        <taxon>Heliantheae alliance</taxon>
        <taxon>Tageteae</taxon>
        <taxon>Tagetes</taxon>
    </lineage>
</organism>
<dbReference type="Proteomes" id="UP001229421">
    <property type="component" value="Unassembled WGS sequence"/>
</dbReference>
<dbReference type="SUPFAM" id="SSF53649">
    <property type="entry name" value="Alkaline phosphatase-like"/>
    <property type="match status" value="1"/>
</dbReference>
<dbReference type="Pfam" id="PF01676">
    <property type="entry name" value="Metalloenzyme"/>
    <property type="match status" value="1"/>
</dbReference>
<dbReference type="GO" id="GO:0005737">
    <property type="term" value="C:cytoplasm"/>
    <property type="evidence" value="ECO:0007669"/>
    <property type="project" value="UniProtKB-SubCell"/>
</dbReference>
<evidence type="ECO:0000256" key="12">
    <source>
        <dbReference type="ARBA" id="ARBA00023235"/>
    </source>
</evidence>
<feature type="binding site" evidence="14">
    <location>
        <position position="213"/>
    </location>
    <ligand>
        <name>substrate</name>
    </ligand>
</feature>
<feature type="binding site" evidence="14">
    <location>
        <begin position="286"/>
        <end position="289"/>
    </location>
    <ligand>
        <name>substrate</name>
    </ligand>
</feature>
<evidence type="ECO:0000256" key="2">
    <source>
        <dbReference type="ARBA" id="ARBA00001936"/>
    </source>
</evidence>
<dbReference type="InterPro" id="IPR017850">
    <property type="entry name" value="Alkaline_phosphatase_core_sf"/>
</dbReference>
<keyword evidence="10" id="KW-0324">Glycolysis</keyword>
<dbReference type="Gene3D" id="3.40.720.10">
    <property type="entry name" value="Alkaline Phosphatase, subunit A"/>
    <property type="match status" value="1"/>
</dbReference>
<dbReference type="GO" id="GO:0004619">
    <property type="term" value="F:phosphoglycerate mutase activity"/>
    <property type="evidence" value="ECO:0007669"/>
    <property type="project" value="UniProtKB-EC"/>
</dbReference>
<dbReference type="CDD" id="cd16010">
    <property type="entry name" value="iPGM"/>
    <property type="match status" value="1"/>
</dbReference>
<dbReference type="InterPro" id="IPR011258">
    <property type="entry name" value="BPG-indep_PGM_N"/>
</dbReference>
<dbReference type="AlphaFoldDB" id="A0AAD8JX34"/>
<evidence type="ECO:0000259" key="17">
    <source>
        <dbReference type="Pfam" id="PF06415"/>
    </source>
</evidence>
<keyword evidence="11 15" id="KW-0464">Manganese</keyword>
<feature type="binding site" evidence="15">
    <location>
        <position position="472"/>
    </location>
    <ligand>
        <name>Mn(2+)</name>
        <dbReference type="ChEBI" id="CHEBI:29035"/>
        <label>2</label>
    </ligand>
</feature>
<feature type="binding site" evidence="15">
    <location>
        <position position="500"/>
    </location>
    <ligand>
        <name>Mn(2+)</name>
        <dbReference type="ChEBI" id="CHEBI:29035"/>
        <label>1</label>
    </ligand>
</feature>
<evidence type="ECO:0000256" key="13">
    <source>
        <dbReference type="PIRSR" id="PIRSR001492-1"/>
    </source>
</evidence>
<dbReference type="GO" id="GO:0006007">
    <property type="term" value="P:glucose catabolic process"/>
    <property type="evidence" value="ECO:0007669"/>
    <property type="project" value="InterPro"/>
</dbReference>
<dbReference type="FunFam" id="3.40.1450.10:FF:000002">
    <property type="entry name" value="2,3-bisphosphoglycerate-independent phosphoglycerate mutase"/>
    <property type="match status" value="1"/>
</dbReference>
<dbReference type="PIRSF" id="PIRSF001492">
    <property type="entry name" value="IPGAM"/>
    <property type="match status" value="1"/>
</dbReference>
<evidence type="ECO:0000256" key="9">
    <source>
        <dbReference type="ARBA" id="ARBA00022723"/>
    </source>
</evidence>
<feature type="binding site" evidence="14">
    <location>
        <position position="361"/>
    </location>
    <ligand>
        <name>substrate</name>
    </ligand>
</feature>
<sequence length="557" mass="60464">MGSTGFSWKLADHPKLPKGKLVAMIVLDGWGEASPDKFNCIHVAETPTMDSLKNGAPDKWRLVRAHGTAVGLPTEDDMGNSEVGHNALGAGRIFAQGAKLVDLALASGKIYDDEGFNYIKESFATNTLHLIGLMSDGGVHSRLDQLQLLLRGASQHGAKRIRVHVLTDGRDVLDGSSVGFAETLEAELSDLRSKGIDAQVASGGGRMYVTMDRYENDWEVVKRGWDAQVLGEAPHKFKNVVEAIKTLREAPGANDQYLPPFVVIDDSGNAVGPILDGDAVVTFNFRADRMTMLAQALEYEKFDKFDRVRVPKIRYAGMLQYDGELKLPSHYLVSPPLIERTSGEYLVHNGVRTFACSETVKFGHVTFFWNGNRSGYFNSELEEYVEIPSDSGITFNVQPKMKALEIGEKTRDAILSGKFDQVRVNIPNGDMVGHTGDVEATVVACKAADEAVKMIIDAVEQVGGIFVVTADHGNAEDMVKRNKKGEPLLKDGEVQILTSHTLQPVPIAIGGPGLSAGVKFRKDVPSGGLANVAATVMNLHGFVAPDDYETTLIEVVD</sequence>
<keyword evidence="12" id="KW-0413">Isomerase</keyword>
<evidence type="ECO:0000256" key="5">
    <source>
        <dbReference type="ARBA" id="ARBA00008819"/>
    </source>
</evidence>
<dbReference type="GO" id="GO:0010118">
    <property type="term" value="P:stomatal movement"/>
    <property type="evidence" value="ECO:0007669"/>
    <property type="project" value="UniProtKB-ARBA"/>
</dbReference>
<dbReference type="PANTHER" id="PTHR31637">
    <property type="entry name" value="2,3-BISPHOSPHOGLYCERATE-INDEPENDENT PHOSPHOGLYCERATE MUTASE"/>
    <property type="match status" value="1"/>
</dbReference>
<evidence type="ECO:0000256" key="1">
    <source>
        <dbReference type="ARBA" id="ARBA00000370"/>
    </source>
</evidence>
<feature type="domain" description="Metalloenzyme" evidence="16">
    <location>
        <begin position="22"/>
        <end position="542"/>
    </location>
</feature>
<evidence type="ECO:0000256" key="14">
    <source>
        <dbReference type="PIRSR" id="PIRSR001492-2"/>
    </source>
</evidence>
<reference evidence="18" key="1">
    <citation type="journal article" date="2023" name="bioRxiv">
        <title>Improved chromosome-level genome assembly for marigold (Tagetes erecta).</title>
        <authorList>
            <person name="Jiang F."/>
            <person name="Yuan L."/>
            <person name="Wang S."/>
            <person name="Wang H."/>
            <person name="Xu D."/>
            <person name="Wang A."/>
            <person name="Fan W."/>
        </authorList>
    </citation>
    <scope>NUCLEOTIDE SEQUENCE</scope>
    <source>
        <strain evidence="18">WSJ</strain>
        <tissue evidence="18">Leaf</tissue>
    </source>
</reference>
<feature type="binding site" evidence="14">
    <location>
        <begin position="170"/>
        <end position="171"/>
    </location>
    <ligand>
        <name>substrate</name>
    </ligand>
</feature>
<dbReference type="EMBL" id="JAUHHV010000009">
    <property type="protein sequence ID" value="KAK1412479.1"/>
    <property type="molecule type" value="Genomic_DNA"/>
</dbReference>
<feature type="binding site" evidence="15">
    <location>
        <position position="471"/>
    </location>
    <ligand>
        <name>Mn(2+)</name>
        <dbReference type="ChEBI" id="CHEBI:29035"/>
        <label>2</label>
    </ligand>
</feature>
<dbReference type="GO" id="GO:0009637">
    <property type="term" value="P:response to blue light"/>
    <property type="evidence" value="ECO:0007669"/>
    <property type="project" value="UniProtKB-ARBA"/>
</dbReference>
<comment type="pathway">
    <text evidence="4">Carbohydrate degradation; glycolysis; pyruvate from D-glyceraldehyde 3-phosphate: step 3/5.</text>
</comment>
<evidence type="ECO:0000256" key="6">
    <source>
        <dbReference type="ARBA" id="ARBA00011245"/>
    </source>
</evidence>
<evidence type="ECO:0000313" key="18">
    <source>
        <dbReference type="EMBL" id="KAK1412479.1"/>
    </source>
</evidence>
<dbReference type="Gene3D" id="3.40.1450.10">
    <property type="entry name" value="BPG-independent phosphoglycerate mutase, domain B"/>
    <property type="match status" value="1"/>
</dbReference>
<dbReference type="GO" id="GO:0010037">
    <property type="term" value="P:response to carbon dioxide"/>
    <property type="evidence" value="ECO:0007669"/>
    <property type="project" value="UniProtKB-ARBA"/>
</dbReference>
<dbReference type="NCBIfam" id="TIGR01307">
    <property type="entry name" value="pgm_bpd_ind"/>
    <property type="match status" value="1"/>
</dbReference>
<comment type="subunit">
    <text evidence="6">Monomer.</text>
</comment>
<accession>A0AAD8JX34</accession>
<evidence type="ECO:0000256" key="10">
    <source>
        <dbReference type="ARBA" id="ARBA00023152"/>
    </source>
</evidence>
<feature type="binding site" evidence="14">
    <location>
        <position position="140"/>
    </location>
    <ligand>
        <name>substrate</name>
    </ligand>
</feature>
<feature type="domain" description="BPG-independent PGAM N-terminal" evidence="17">
    <location>
        <begin position="102"/>
        <end position="322"/>
    </location>
</feature>
<feature type="binding site" evidence="15">
    <location>
        <position position="28"/>
    </location>
    <ligand>
        <name>Mn(2+)</name>
        <dbReference type="ChEBI" id="CHEBI:29035"/>
        <label>2</label>
    </ligand>
</feature>
<comment type="similarity">
    <text evidence="5">Belongs to the BPG-independent phosphoglycerate mutase family.</text>
</comment>
<comment type="caution">
    <text evidence="18">The sequence shown here is derived from an EMBL/GenBank/DDBJ whole genome shotgun (WGS) entry which is preliminary data.</text>
</comment>
<feature type="binding site" evidence="15">
    <location>
        <position position="81"/>
    </location>
    <ligand>
        <name>Mn(2+)</name>
        <dbReference type="ChEBI" id="CHEBI:29035"/>
        <label>2</label>
    </ligand>
</feature>
<gene>
    <name evidence="18" type="ORF">QVD17_33763</name>
</gene>
<evidence type="ECO:0000256" key="4">
    <source>
        <dbReference type="ARBA" id="ARBA00004798"/>
    </source>
</evidence>
<evidence type="ECO:0000313" key="19">
    <source>
        <dbReference type="Proteomes" id="UP001229421"/>
    </source>
</evidence>
<protein>
    <recommendedName>
        <fullName evidence="7">phosphoglycerate mutase (2,3-diphosphoglycerate-independent)</fullName>
        <ecNumber evidence="7">5.4.2.12</ecNumber>
    </recommendedName>
</protein>
<dbReference type="SUPFAM" id="SSF64158">
    <property type="entry name" value="2,3-Bisphosphoglycerate-independent phosphoglycerate mutase, substrate-binding domain"/>
    <property type="match status" value="1"/>
</dbReference>
<evidence type="ECO:0000256" key="15">
    <source>
        <dbReference type="PIRSR" id="PIRSR001492-3"/>
    </source>
</evidence>
<dbReference type="GO" id="GO:0006096">
    <property type="term" value="P:glycolytic process"/>
    <property type="evidence" value="ECO:0007669"/>
    <property type="project" value="UniProtKB-KW"/>
</dbReference>
<keyword evidence="9 15" id="KW-0479">Metal-binding</keyword>
<evidence type="ECO:0000256" key="3">
    <source>
        <dbReference type="ARBA" id="ARBA00004496"/>
    </source>
</evidence>
<keyword evidence="19" id="KW-1185">Reference proteome</keyword>
<dbReference type="EC" id="5.4.2.12" evidence="7"/>
<dbReference type="Pfam" id="PF06415">
    <property type="entry name" value="iPGM_N"/>
    <property type="match status" value="1"/>
</dbReference>
<feature type="binding site" evidence="15">
    <location>
        <position position="434"/>
    </location>
    <ligand>
        <name>Mn(2+)</name>
        <dbReference type="ChEBI" id="CHEBI:29035"/>
        <label>1</label>
    </ligand>
</feature>
<dbReference type="InterPro" id="IPR005995">
    <property type="entry name" value="Pgm_bpd_ind"/>
</dbReference>
<dbReference type="InterPro" id="IPR006124">
    <property type="entry name" value="Metalloenzyme"/>
</dbReference>
<dbReference type="PANTHER" id="PTHR31637:SF7">
    <property type="entry name" value="2,3-BISPHOSPHOGLYCERATE-INDEPENDENT PHOSPHOGLYCERATE MUTASE 1"/>
    <property type="match status" value="1"/>
</dbReference>
<feature type="active site" description="Phosphoserine intermediate" evidence="13">
    <location>
        <position position="81"/>
    </location>
</feature>
<comment type="cofactor">
    <cofactor evidence="2">
        <name>Mn(2+)</name>
        <dbReference type="ChEBI" id="CHEBI:29035"/>
    </cofactor>
</comment>
<feature type="binding site" evidence="15">
    <location>
        <position position="430"/>
    </location>
    <ligand>
        <name>Mn(2+)</name>
        <dbReference type="ChEBI" id="CHEBI:29035"/>
        <label>1</label>
    </ligand>
</feature>
<evidence type="ECO:0000256" key="11">
    <source>
        <dbReference type="ARBA" id="ARBA00023211"/>
    </source>
</evidence>